<gene>
    <name evidence="2" type="ORF">SAMN04487884_102111</name>
</gene>
<evidence type="ECO:0000313" key="3">
    <source>
        <dbReference type="Proteomes" id="UP000182584"/>
    </source>
</evidence>
<dbReference type="InterPro" id="IPR036388">
    <property type="entry name" value="WH-like_DNA-bd_sf"/>
</dbReference>
<dbReference type="RefSeq" id="WP_027215520.1">
    <property type="nucleotide sequence ID" value="NZ_FOGJ01000002.1"/>
</dbReference>
<dbReference type="Gene3D" id="3.90.79.10">
    <property type="entry name" value="Nucleoside Triphosphate Pyrophosphohydrolase"/>
    <property type="match status" value="1"/>
</dbReference>
<dbReference type="PROSITE" id="PS51462">
    <property type="entry name" value="NUDIX"/>
    <property type="match status" value="1"/>
</dbReference>
<dbReference type="PANTHER" id="PTHR43736">
    <property type="entry name" value="ADP-RIBOSE PYROPHOSPHATASE"/>
    <property type="match status" value="1"/>
</dbReference>
<dbReference type="OrthoDB" id="9786141at2"/>
<name>A0A1H9LMY2_BUTFI</name>
<proteinExistence type="predicted"/>
<feature type="domain" description="Nudix hydrolase" evidence="1">
    <location>
        <begin position="23"/>
        <end position="178"/>
    </location>
</feature>
<reference evidence="2 3" key="1">
    <citation type="submission" date="2016-10" db="EMBL/GenBank/DDBJ databases">
        <authorList>
            <person name="de Groot N.N."/>
        </authorList>
    </citation>
    <scope>NUCLEOTIDE SEQUENCE [LARGE SCALE GENOMIC DNA]</scope>
    <source>
        <strain evidence="2 3">AR40</strain>
    </source>
</reference>
<evidence type="ECO:0000259" key="1">
    <source>
        <dbReference type="PROSITE" id="PS51462"/>
    </source>
</evidence>
<protein>
    <submittedName>
        <fullName evidence="2">8-oxo-dGTP diphosphatase</fullName>
    </submittedName>
</protein>
<evidence type="ECO:0000313" key="2">
    <source>
        <dbReference type="EMBL" id="SER12263.1"/>
    </source>
</evidence>
<dbReference type="PANTHER" id="PTHR43736:SF4">
    <property type="entry name" value="SLR1690 PROTEIN"/>
    <property type="match status" value="1"/>
</dbReference>
<dbReference type="CDD" id="cd18873">
    <property type="entry name" value="NUDIX_NadM_like"/>
    <property type="match status" value="1"/>
</dbReference>
<accession>A0A1H9LMY2</accession>
<sequence length="255" mass="29100">MYKPESIEEEEFLKKYNPDKYKKPSITTDIVVFTMSEDKKLCILLIKRGTYPYKDHWALPGGFINMDESIDQSAASKLYEETGANGFPIVQFGSFGDVDRDPRMRVVSISYMAFVPNKSLEVVAGDKEADAAVFEVRKECDDKGAEKLYLVRDYFSISEEQLAFDHATIIKTALERLAGRIEYTQDAFSLLQDDKSFTIHELKSIHEAVLFKSLDTANFRREFIKKYVDTGIVVPTGKTSNKYSARAAQLYCKVR</sequence>
<dbReference type="InterPro" id="IPR015797">
    <property type="entry name" value="NUDIX_hydrolase-like_dom_sf"/>
</dbReference>
<dbReference type="InterPro" id="IPR000086">
    <property type="entry name" value="NUDIX_hydrolase_dom"/>
</dbReference>
<dbReference type="EMBL" id="FOGJ01000002">
    <property type="protein sequence ID" value="SER12263.1"/>
    <property type="molecule type" value="Genomic_DNA"/>
</dbReference>
<dbReference type="eggNOG" id="COG1051">
    <property type="taxonomic scope" value="Bacteria"/>
</dbReference>
<dbReference type="SUPFAM" id="SSF55811">
    <property type="entry name" value="Nudix"/>
    <property type="match status" value="1"/>
</dbReference>
<dbReference type="SUPFAM" id="SSF46785">
    <property type="entry name" value="Winged helix' DNA-binding domain"/>
    <property type="match status" value="1"/>
</dbReference>
<dbReference type="InterPro" id="IPR054105">
    <property type="entry name" value="WHD_NrtR"/>
</dbReference>
<dbReference type="Proteomes" id="UP000182584">
    <property type="component" value="Unassembled WGS sequence"/>
</dbReference>
<dbReference type="Pfam" id="PF21906">
    <property type="entry name" value="WHD_NrtR"/>
    <property type="match status" value="1"/>
</dbReference>
<dbReference type="AlphaFoldDB" id="A0A1H9LMY2"/>
<organism evidence="2 3">
    <name type="scientific">Butyrivibrio fibrisolvens</name>
    <dbReference type="NCBI Taxonomy" id="831"/>
    <lineage>
        <taxon>Bacteria</taxon>
        <taxon>Bacillati</taxon>
        <taxon>Bacillota</taxon>
        <taxon>Clostridia</taxon>
        <taxon>Lachnospirales</taxon>
        <taxon>Lachnospiraceae</taxon>
        <taxon>Butyrivibrio</taxon>
    </lineage>
</organism>
<dbReference type="Pfam" id="PF00293">
    <property type="entry name" value="NUDIX"/>
    <property type="match status" value="1"/>
</dbReference>
<dbReference type="Gene3D" id="1.10.10.10">
    <property type="entry name" value="Winged helix-like DNA-binding domain superfamily/Winged helix DNA-binding domain"/>
    <property type="match status" value="1"/>
</dbReference>
<dbReference type="InterPro" id="IPR036390">
    <property type="entry name" value="WH_DNA-bd_sf"/>
</dbReference>